<keyword evidence="1" id="KW-0235">DNA replication</keyword>
<dbReference type="InterPro" id="IPR027417">
    <property type="entry name" value="P-loop_NTPase"/>
</dbReference>
<evidence type="ECO:0000313" key="5">
    <source>
        <dbReference type="EMBL" id="MDN7930696.1"/>
    </source>
</evidence>
<dbReference type="Pfam" id="PF00004">
    <property type="entry name" value="AAA"/>
    <property type="match status" value="1"/>
</dbReference>
<dbReference type="EMBL" id="JAUJSQ010000002">
    <property type="protein sequence ID" value="MDN7930696.1"/>
    <property type="molecule type" value="Genomic_DNA"/>
</dbReference>
<evidence type="ECO:0000259" key="4">
    <source>
        <dbReference type="SMART" id="SM00382"/>
    </source>
</evidence>
<dbReference type="InterPro" id="IPR003959">
    <property type="entry name" value="ATPase_AAA_core"/>
</dbReference>
<dbReference type="PANTHER" id="PTHR11669">
    <property type="entry name" value="REPLICATION FACTOR C / DNA POLYMERASE III GAMMA-TAU SUBUNIT"/>
    <property type="match status" value="1"/>
</dbReference>
<evidence type="ECO:0000256" key="3">
    <source>
        <dbReference type="ARBA" id="ARBA00022840"/>
    </source>
</evidence>
<sequence>MNLDTMIYPSVSTELTIRMLITPGHSFPATTRNGIILHGPFGTGKSTCAKLLPPAIEARYSAQTPNVRYENCMPGNNGVGLIESIHNQSKSYPTSGSFHYVILDEADNLTSDAMKQLKSVMNSTDSSDLFTTAFIMTTNHLDRIDEGVRSRSHCISFAPENMDVWIPLVRDLLAEHGVPNATRISDSVIRSKVIDHGNDPRSIRGNSETLAIQLKAAIAQRQTQSAAPVTL</sequence>
<keyword evidence="3" id="KW-0067">ATP-binding</keyword>
<name>A0ABT8P6W2_9BURK</name>
<organism evidence="5 6">
    <name type="scientific">Burkholderia metallica</name>
    <dbReference type="NCBI Taxonomy" id="488729"/>
    <lineage>
        <taxon>Bacteria</taxon>
        <taxon>Pseudomonadati</taxon>
        <taxon>Pseudomonadota</taxon>
        <taxon>Betaproteobacteria</taxon>
        <taxon>Burkholderiales</taxon>
        <taxon>Burkholderiaceae</taxon>
        <taxon>Burkholderia</taxon>
        <taxon>Burkholderia cepacia complex</taxon>
    </lineage>
</organism>
<keyword evidence="6" id="KW-1185">Reference proteome</keyword>
<dbReference type="SMART" id="SM00382">
    <property type="entry name" value="AAA"/>
    <property type="match status" value="1"/>
</dbReference>
<dbReference type="Gene3D" id="3.40.50.300">
    <property type="entry name" value="P-loop containing nucleotide triphosphate hydrolases"/>
    <property type="match status" value="1"/>
</dbReference>
<evidence type="ECO:0000313" key="6">
    <source>
        <dbReference type="Proteomes" id="UP001171606"/>
    </source>
</evidence>
<dbReference type="Proteomes" id="UP001171606">
    <property type="component" value="Unassembled WGS sequence"/>
</dbReference>
<protein>
    <submittedName>
        <fullName evidence="5">AAA family ATPase</fullName>
    </submittedName>
</protein>
<accession>A0ABT8P6W2</accession>
<proteinExistence type="predicted"/>
<dbReference type="RefSeq" id="WP_301754779.1">
    <property type="nucleotide sequence ID" value="NZ_JAUJSQ010000002.1"/>
</dbReference>
<dbReference type="SUPFAM" id="SSF52540">
    <property type="entry name" value="P-loop containing nucleoside triphosphate hydrolases"/>
    <property type="match status" value="1"/>
</dbReference>
<dbReference type="InterPro" id="IPR003593">
    <property type="entry name" value="AAA+_ATPase"/>
</dbReference>
<dbReference type="InterPro" id="IPR050238">
    <property type="entry name" value="DNA_Rep/Repair_Clamp_Loader"/>
</dbReference>
<dbReference type="PANTHER" id="PTHR11669:SF20">
    <property type="entry name" value="REPLICATION FACTOR C SUBUNIT 4"/>
    <property type="match status" value="1"/>
</dbReference>
<keyword evidence="2" id="KW-0547">Nucleotide-binding</keyword>
<evidence type="ECO:0000256" key="1">
    <source>
        <dbReference type="ARBA" id="ARBA00022705"/>
    </source>
</evidence>
<reference evidence="5" key="1">
    <citation type="submission" date="2023-07" db="EMBL/GenBank/DDBJ databases">
        <title>A collection of bacterial strains from the Burkholderia cepacia Research Laboratory and Repository.</title>
        <authorList>
            <person name="Lipuma J."/>
            <person name="Spilker T."/>
            <person name="Caverly L."/>
        </authorList>
    </citation>
    <scope>NUCLEOTIDE SEQUENCE</scope>
    <source>
        <strain evidence="5">AU42020</strain>
    </source>
</reference>
<evidence type="ECO:0000256" key="2">
    <source>
        <dbReference type="ARBA" id="ARBA00022741"/>
    </source>
</evidence>
<comment type="caution">
    <text evidence="5">The sequence shown here is derived from an EMBL/GenBank/DDBJ whole genome shotgun (WGS) entry which is preliminary data.</text>
</comment>
<feature type="domain" description="AAA+ ATPase" evidence="4">
    <location>
        <begin position="31"/>
        <end position="163"/>
    </location>
</feature>
<gene>
    <name evidence="5" type="ORF">QZM52_05245</name>
</gene>